<dbReference type="AlphaFoldDB" id="A0A248U9Y9"/>
<protein>
    <submittedName>
        <fullName evidence="1">Uncharacterized protein</fullName>
    </submittedName>
</protein>
<proteinExistence type="predicted"/>
<reference evidence="1 2" key="1">
    <citation type="submission" date="2017-07" db="EMBL/GenBank/DDBJ databases">
        <title>Phylogenetic study on the rhizospheric bacterium Ochrobactrum sp. A44.</title>
        <authorList>
            <person name="Krzyzanowska D.M."/>
            <person name="Ossowicki A."/>
            <person name="Rajewska M."/>
            <person name="Maciag T."/>
            <person name="Kaczynski Z."/>
            <person name="Czerwicka M."/>
            <person name="Jafra S."/>
        </authorList>
    </citation>
    <scope>NUCLEOTIDE SEQUENCE [LARGE SCALE GENOMIC DNA]</scope>
    <source>
        <strain evidence="1 2">A44</strain>
    </source>
</reference>
<dbReference type="Proteomes" id="UP000215256">
    <property type="component" value="Chromosome 2"/>
</dbReference>
<dbReference type="EMBL" id="CP022603">
    <property type="protein sequence ID" value="ASV83486.1"/>
    <property type="molecule type" value="Genomic_DNA"/>
</dbReference>
<name>A0A248U9Y9_9HYPH</name>
<gene>
    <name evidence="1" type="ORF">CES85_4266</name>
</gene>
<dbReference type="KEGG" id="och:CES85_4266"/>
<organism evidence="1 2">
    <name type="scientific">Ochrobactrum quorumnocens</name>
    <dbReference type="NCBI Taxonomy" id="271865"/>
    <lineage>
        <taxon>Bacteria</taxon>
        <taxon>Pseudomonadati</taxon>
        <taxon>Pseudomonadota</taxon>
        <taxon>Alphaproteobacteria</taxon>
        <taxon>Hyphomicrobiales</taxon>
        <taxon>Brucellaceae</taxon>
        <taxon>Brucella/Ochrobactrum group</taxon>
        <taxon>Ochrobactrum</taxon>
    </lineage>
</organism>
<evidence type="ECO:0000313" key="2">
    <source>
        <dbReference type="Proteomes" id="UP000215256"/>
    </source>
</evidence>
<evidence type="ECO:0000313" key="1">
    <source>
        <dbReference type="EMBL" id="ASV83486.1"/>
    </source>
</evidence>
<accession>A0A248U9Y9</accession>
<sequence>MLLIFSAAMMPPGDLFNAFVKCDPNNEKKSSEMQFAKTIY</sequence>